<evidence type="ECO:0000313" key="3">
    <source>
        <dbReference type="Proteomes" id="UP000821866"/>
    </source>
</evidence>
<dbReference type="GO" id="GO:0006032">
    <property type="term" value="P:chitin catabolic process"/>
    <property type="evidence" value="ECO:0007669"/>
    <property type="project" value="TreeGrafter"/>
</dbReference>
<accession>A0A9J6EWI8</accession>
<comment type="caution">
    <text evidence="2">The sequence shown here is derived from an EMBL/GenBank/DDBJ whole genome shotgun (WGS) entry which is preliminary data.</text>
</comment>
<dbReference type="Pfam" id="PF00704">
    <property type="entry name" value="Glyco_hydro_18"/>
    <property type="match status" value="1"/>
</dbReference>
<dbReference type="InterPro" id="IPR029070">
    <property type="entry name" value="Chitinase_insertion_sf"/>
</dbReference>
<dbReference type="Gene3D" id="3.10.50.10">
    <property type="match status" value="1"/>
</dbReference>
<proteinExistence type="predicted"/>
<feature type="domain" description="GH18" evidence="1">
    <location>
        <begin position="186"/>
        <end position="454"/>
    </location>
</feature>
<gene>
    <name evidence="2" type="ORF">HPB51_001682</name>
</gene>
<dbReference type="Proteomes" id="UP000821866">
    <property type="component" value="Chromosome 1"/>
</dbReference>
<dbReference type="AlphaFoldDB" id="A0A9J6EWI8"/>
<reference evidence="2" key="1">
    <citation type="journal article" date="2020" name="Cell">
        <title>Large-Scale Comparative Analyses of Tick Genomes Elucidate Their Genetic Diversity and Vector Capacities.</title>
        <authorList>
            <consortium name="Tick Genome and Microbiome Consortium (TIGMIC)"/>
            <person name="Jia N."/>
            <person name="Wang J."/>
            <person name="Shi W."/>
            <person name="Du L."/>
            <person name="Sun Y."/>
            <person name="Zhan W."/>
            <person name="Jiang J.F."/>
            <person name="Wang Q."/>
            <person name="Zhang B."/>
            <person name="Ji P."/>
            <person name="Bell-Sakyi L."/>
            <person name="Cui X.M."/>
            <person name="Yuan T.T."/>
            <person name="Jiang B.G."/>
            <person name="Yang W.F."/>
            <person name="Lam T.T."/>
            <person name="Chang Q.C."/>
            <person name="Ding S.J."/>
            <person name="Wang X.J."/>
            <person name="Zhu J.G."/>
            <person name="Ruan X.D."/>
            <person name="Zhao L."/>
            <person name="Wei J.T."/>
            <person name="Ye R.Z."/>
            <person name="Que T.C."/>
            <person name="Du C.H."/>
            <person name="Zhou Y.H."/>
            <person name="Cheng J.X."/>
            <person name="Dai P.F."/>
            <person name="Guo W.B."/>
            <person name="Han X.H."/>
            <person name="Huang E.J."/>
            <person name="Li L.F."/>
            <person name="Wei W."/>
            <person name="Gao Y.C."/>
            <person name="Liu J.Z."/>
            <person name="Shao H.Z."/>
            <person name="Wang X."/>
            <person name="Wang C.C."/>
            <person name="Yang T.C."/>
            <person name="Huo Q.B."/>
            <person name="Li W."/>
            <person name="Chen H.Y."/>
            <person name="Chen S.E."/>
            <person name="Zhou L.G."/>
            <person name="Ni X.B."/>
            <person name="Tian J.H."/>
            <person name="Sheng Y."/>
            <person name="Liu T."/>
            <person name="Pan Y.S."/>
            <person name="Xia L.Y."/>
            <person name="Li J."/>
            <person name="Zhao F."/>
            <person name="Cao W.C."/>
        </authorList>
    </citation>
    <scope>NUCLEOTIDE SEQUENCE</scope>
    <source>
        <strain evidence="2">Rmic-2018</strain>
    </source>
</reference>
<dbReference type="EMBL" id="JABSTU010000001">
    <property type="protein sequence ID" value="KAH8038509.1"/>
    <property type="molecule type" value="Genomic_DNA"/>
</dbReference>
<dbReference type="PANTHER" id="PTHR11177:SF317">
    <property type="entry name" value="CHITINASE 12-RELATED"/>
    <property type="match status" value="1"/>
</dbReference>
<dbReference type="InterPro" id="IPR050314">
    <property type="entry name" value="Glycosyl_Hydrlase_18"/>
</dbReference>
<protein>
    <recommendedName>
        <fullName evidence="1">GH18 domain-containing protein</fullName>
    </recommendedName>
</protein>
<dbReference type="InterPro" id="IPR017853">
    <property type="entry name" value="GH"/>
</dbReference>
<dbReference type="GO" id="GO:0008061">
    <property type="term" value="F:chitin binding"/>
    <property type="evidence" value="ECO:0007669"/>
    <property type="project" value="TreeGrafter"/>
</dbReference>
<evidence type="ECO:0000313" key="2">
    <source>
        <dbReference type="EMBL" id="KAH8038509.1"/>
    </source>
</evidence>
<organism evidence="2 3">
    <name type="scientific">Rhipicephalus microplus</name>
    <name type="common">Cattle tick</name>
    <name type="synonym">Boophilus microplus</name>
    <dbReference type="NCBI Taxonomy" id="6941"/>
    <lineage>
        <taxon>Eukaryota</taxon>
        <taxon>Metazoa</taxon>
        <taxon>Ecdysozoa</taxon>
        <taxon>Arthropoda</taxon>
        <taxon>Chelicerata</taxon>
        <taxon>Arachnida</taxon>
        <taxon>Acari</taxon>
        <taxon>Parasitiformes</taxon>
        <taxon>Ixodida</taxon>
        <taxon>Ixodoidea</taxon>
        <taxon>Ixodidae</taxon>
        <taxon>Rhipicephalinae</taxon>
        <taxon>Rhipicephalus</taxon>
        <taxon>Boophilus</taxon>
    </lineage>
</organism>
<dbReference type="GO" id="GO:0005975">
    <property type="term" value="P:carbohydrate metabolic process"/>
    <property type="evidence" value="ECO:0007669"/>
    <property type="project" value="InterPro"/>
</dbReference>
<reference evidence="2" key="2">
    <citation type="submission" date="2021-09" db="EMBL/GenBank/DDBJ databases">
        <authorList>
            <person name="Jia N."/>
            <person name="Wang J."/>
            <person name="Shi W."/>
            <person name="Du L."/>
            <person name="Sun Y."/>
            <person name="Zhan W."/>
            <person name="Jiang J."/>
            <person name="Wang Q."/>
            <person name="Zhang B."/>
            <person name="Ji P."/>
            <person name="Sakyi L.B."/>
            <person name="Cui X."/>
            <person name="Yuan T."/>
            <person name="Jiang B."/>
            <person name="Yang W."/>
            <person name="Lam T.T.-Y."/>
            <person name="Chang Q."/>
            <person name="Ding S."/>
            <person name="Wang X."/>
            <person name="Zhu J."/>
            <person name="Ruan X."/>
            <person name="Zhao L."/>
            <person name="Wei J."/>
            <person name="Que T."/>
            <person name="Du C."/>
            <person name="Cheng J."/>
            <person name="Dai P."/>
            <person name="Han X."/>
            <person name="Huang E."/>
            <person name="Gao Y."/>
            <person name="Liu J."/>
            <person name="Shao H."/>
            <person name="Ye R."/>
            <person name="Li L."/>
            <person name="Wei W."/>
            <person name="Wang X."/>
            <person name="Wang C."/>
            <person name="Huo Q."/>
            <person name="Li W."/>
            <person name="Guo W."/>
            <person name="Chen H."/>
            <person name="Chen S."/>
            <person name="Zhou L."/>
            <person name="Zhou L."/>
            <person name="Ni X."/>
            <person name="Tian J."/>
            <person name="Zhou Y."/>
            <person name="Sheng Y."/>
            <person name="Liu T."/>
            <person name="Pan Y."/>
            <person name="Xia L."/>
            <person name="Li J."/>
            <person name="Zhao F."/>
            <person name="Cao W."/>
        </authorList>
    </citation>
    <scope>NUCLEOTIDE SEQUENCE</scope>
    <source>
        <strain evidence="2">Rmic-2018</strain>
        <tissue evidence="2">Larvae</tissue>
    </source>
</reference>
<dbReference type="SUPFAM" id="SSF51445">
    <property type="entry name" value="(Trans)glycosidases"/>
    <property type="match status" value="1"/>
</dbReference>
<dbReference type="GO" id="GO:0004568">
    <property type="term" value="F:chitinase activity"/>
    <property type="evidence" value="ECO:0007669"/>
    <property type="project" value="TreeGrafter"/>
</dbReference>
<evidence type="ECO:0000259" key="1">
    <source>
        <dbReference type="Pfam" id="PF00704"/>
    </source>
</evidence>
<dbReference type="InterPro" id="IPR001223">
    <property type="entry name" value="Glyco_hydro18_cat"/>
</dbReference>
<dbReference type="PANTHER" id="PTHR11177">
    <property type="entry name" value="CHITINASE"/>
    <property type="match status" value="1"/>
</dbReference>
<dbReference type="GO" id="GO:0005576">
    <property type="term" value="C:extracellular region"/>
    <property type="evidence" value="ECO:0007669"/>
    <property type="project" value="TreeGrafter"/>
</dbReference>
<keyword evidence="3" id="KW-1185">Reference proteome</keyword>
<name>A0A9J6EWI8_RHIMP</name>
<sequence length="484" mass="53538">MERSAIGLQPPGRTLTTEAAPPVMVAQAGRPLRVMFALVVLLQTRIIDNASFRDLMVIRGVTVGRKRTGKFDLLEPDPGEESVSATAAAAAAASAAGRAKKATTKRRPPSGSYLPKRVFENEEVVAKDTAIEIFSEDADLPSTLFPETSSSRAARSVCMVHGHIVYCCFGLDQFFNVTTAPETLRLVQNLPRKTEATRFWLAVGDGEASNGKFSVACRDEKSALTLSMNILSWLKAHDFGGVFVYWTYPSMQETQLHVKLLKLMKELYKLTGKLVGAVVPYEQQLRDHFDMPALVTLLTPYSILVTPPMTAAQKPSFARTFAPFKVDYLYKYNRILWETKDNILHKDGRYHLCYMTSLAGWSFTMARTTNRSDTGSMSLGPGKAFPGSGKAGRLAFDDVCKAVYDIQDDTKYSVIAISGKNFIAYMNPKVYRKVLYALANATRHGGCFGIWDINWDDYCGYCGLGKFPFSAVLYNALFESGALK</sequence>
<dbReference type="Gene3D" id="3.20.20.80">
    <property type="entry name" value="Glycosidases"/>
    <property type="match status" value="1"/>
</dbReference>